<reference evidence="3 4" key="1">
    <citation type="submission" date="2021-11" db="EMBL/GenBank/DDBJ databases">
        <title>Whole genome of Geoglobus acetivorans.</title>
        <authorList>
            <person name="Liu D."/>
        </authorList>
    </citation>
    <scope>NUCLEOTIDE SEQUENCE [LARGE SCALE GENOMIC DNA]</scope>
    <source>
        <strain evidence="3 4">SBH6</strain>
    </source>
</reference>
<dbReference type="GeneID" id="90448329"/>
<protein>
    <submittedName>
        <fullName evidence="3">SHOCT domain-containing protein</fullName>
    </submittedName>
</protein>
<name>A0ABZ3H6K7_GEOAI</name>
<organism evidence="3 4">
    <name type="scientific">Geoglobus acetivorans</name>
    <dbReference type="NCBI Taxonomy" id="565033"/>
    <lineage>
        <taxon>Archaea</taxon>
        <taxon>Methanobacteriati</taxon>
        <taxon>Methanobacteriota</taxon>
        <taxon>Archaeoglobi</taxon>
        <taxon>Archaeoglobales</taxon>
        <taxon>Archaeoglobaceae</taxon>
        <taxon>Geoglobus</taxon>
    </lineage>
</organism>
<proteinExistence type="predicted"/>
<dbReference type="Proteomes" id="UP001492541">
    <property type="component" value="Chromosome"/>
</dbReference>
<dbReference type="EMBL" id="CP087714">
    <property type="protein sequence ID" value="XAT64077.1"/>
    <property type="molecule type" value="Genomic_DNA"/>
</dbReference>
<dbReference type="InterPro" id="IPR018649">
    <property type="entry name" value="SHOCT"/>
</dbReference>
<evidence type="ECO:0000313" key="3">
    <source>
        <dbReference type="EMBL" id="XAT64077.1"/>
    </source>
</evidence>
<dbReference type="RefSeq" id="WP_193806504.1">
    <property type="nucleotide sequence ID" value="NZ_CP087714.1"/>
</dbReference>
<evidence type="ECO:0000313" key="4">
    <source>
        <dbReference type="Proteomes" id="UP001492541"/>
    </source>
</evidence>
<keyword evidence="1" id="KW-0812">Transmembrane</keyword>
<evidence type="ECO:0000259" key="2">
    <source>
        <dbReference type="Pfam" id="PF09851"/>
    </source>
</evidence>
<gene>
    <name evidence="3" type="ORF">LPQ35_01550</name>
</gene>
<feature type="domain" description="SHOCT" evidence="2">
    <location>
        <begin position="63"/>
        <end position="89"/>
    </location>
</feature>
<sequence length="90" mass="9934">MMGYGGMMGGYGFDGMGYGYGLGFIWQIIWLVVIIAVIYLVINALSQNRGGSSGSSSGEESRALRILDERFARGEISAEEYRKLKEELLK</sequence>
<accession>A0ABZ3H6K7</accession>
<keyword evidence="4" id="KW-1185">Reference proteome</keyword>
<dbReference type="Pfam" id="PF09851">
    <property type="entry name" value="SHOCT"/>
    <property type="match status" value="1"/>
</dbReference>
<keyword evidence="1" id="KW-1133">Transmembrane helix</keyword>
<keyword evidence="1" id="KW-0472">Membrane</keyword>
<evidence type="ECO:0000256" key="1">
    <source>
        <dbReference type="SAM" id="Phobius"/>
    </source>
</evidence>
<feature type="transmembrane region" description="Helical" evidence="1">
    <location>
        <begin position="20"/>
        <end position="42"/>
    </location>
</feature>